<evidence type="ECO:0000256" key="1">
    <source>
        <dbReference type="ARBA" id="ARBA00005384"/>
    </source>
</evidence>
<proteinExistence type="inferred from homology"/>
<dbReference type="PROSITE" id="PS50949">
    <property type="entry name" value="HTH_GNTR"/>
    <property type="match status" value="1"/>
</dbReference>
<dbReference type="SUPFAM" id="SSF46785">
    <property type="entry name" value="Winged helix' DNA-binding domain"/>
    <property type="match status" value="1"/>
</dbReference>
<comment type="caution">
    <text evidence="8">The sequence shown here is derived from an EMBL/GenBank/DDBJ whole genome shotgun (WGS) entry which is preliminary data.</text>
</comment>
<dbReference type="CDD" id="cd00609">
    <property type="entry name" value="AAT_like"/>
    <property type="match status" value="1"/>
</dbReference>
<accession>A0ABT2YCY6</accession>
<dbReference type="InterPro" id="IPR015421">
    <property type="entry name" value="PyrdxlP-dep_Trfase_major"/>
</dbReference>
<keyword evidence="5" id="KW-0804">Transcription</keyword>
<dbReference type="Proteomes" id="UP001209701">
    <property type="component" value="Unassembled WGS sequence"/>
</dbReference>
<dbReference type="Pfam" id="PF00392">
    <property type="entry name" value="GntR"/>
    <property type="match status" value="1"/>
</dbReference>
<evidence type="ECO:0000259" key="7">
    <source>
        <dbReference type="PROSITE" id="PS50949"/>
    </source>
</evidence>
<comment type="similarity">
    <text evidence="1">In the C-terminal section; belongs to the class-I pyridoxal-phosphate-dependent aminotransferase family.</text>
</comment>
<gene>
    <name evidence="8" type="ORF">LNV07_07320</name>
</gene>
<dbReference type="InterPro" id="IPR036388">
    <property type="entry name" value="WH-like_DNA-bd_sf"/>
</dbReference>
<evidence type="ECO:0000256" key="2">
    <source>
        <dbReference type="ARBA" id="ARBA00022898"/>
    </source>
</evidence>
<evidence type="ECO:0000256" key="6">
    <source>
        <dbReference type="SAM" id="MobiDB-lite"/>
    </source>
</evidence>
<keyword evidence="2" id="KW-0663">Pyridoxal phosphate</keyword>
<dbReference type="InterPro" id="IPR000524">
    <property type="entry name" value="Tscrpt_reg_HTH_GntR"/>
</dbReference>
<organism evidence="8 9">
    <name type="scientific">Roseateles oligotrophus</name>
    <dbReference type="NCBI Taxonomy" id="1769250"/>
    <lineage>
        <taxon>Bacteria</taxon>
        <taxon>Pseudomonadati</taxon>
        <taxon>Pseudomonadota</taxon>
        <taxon>Betaproteobacteria</taxon>
        <taxon>Burkholderiales</taxon>
        <taxon>Sphaerotilaceae</taxon>
        <taxon>Roseateles</taxon>
    </lineage>
</organism>
<dbReference type="PRINTS" id="PR00035">
    <property type="entry name" value="HTHGNTR"/>
</dbReference>
<dbReference type="PANTHER" id="PTHR46577">
    <property type="entry name" value="HTH-TYPE TRANSCRIPTIONAL REGULATORY PROTEIN GABR"/>
    <property type="match status" value="1"/>
</dbReference>
<keyword evidence="8" id="KW-0032">Aminotransferase</keyword>
<dbReference type="InterPro" id="IPR015424">
    <property type="entry name" value="PyrdxlP-dep_Trfase"/>
</dbReference>
<name>A0ABT2YCY6_9BURK</name>
<keyword evidence="8" id="KW-0808">Transferase</keyword>
<feature type="region of interest" description="Disordered" evidence="6">
    <location>
        <begin position="161"/>
        <end position="185"/>
    </location>
</feature>
<dbReference type="SUPFAM" id="SSF53383">
    <property type="entry name" value="PLP-dependent transferases"/>
    <property type="match status" value="1"/>
</dbReference>
<dbReference type="SMART" id="SM00345">
    <property type="entry name" value="HTH_GNTR"/>
    <property type="match status" value="1"/>
</dbReference>
<keyword evidence="9" id="KW-1185">Reference proteome</keyword>
<evidence type="ECO:0000256" key="5">
    <source>
        <dbReference type="ARBA" id="ARBA00023163"/>
    </source>
</evidence>
<evidence type="ECO:0000313" key="8">
    <source>
        <dbReference type="EMBL" id="MCV2367903.1"/>
    </source>
</evidence>
<sequence length="524" mass="56257">MTLDPAGMCLQPGQGLAQQIHAQLKDKILQGALSARARLPTTRELAAALQVSRNTVVRAYESLVSEGFVVGRVGAGCFVADIAEIAKLARPSSGGLPRSAELAEHAATEIPQTAQWARLQNYQTLSAVQGPTPAFRHGLPALDLFPHALWARLQARFWREQGRPQSRSQRRPGASTTPSLSYGEPAGLPRLRELIAAYLSHSRGLRCSGEQVIVTAGSQQAIALAVLALVEPGDRVGMESPGYRAAAAALGLSGAQVVPVPLDSQGLRVGALQALGRLSLVYTTPSHQYPTGVAMSLQRRLELLAWAERERAWILEDDYDGEYRFNGVPLAPLATLATPDQQQRTLYIGSFSKLLFPGLRLGYLVAPAAWLTTLAKLRGVLDRQSSIADQVVMADFMAEGHFLRHVRRMRRAALERRDTFLEAWAQDLTPSLPAAYQGLRLLPIDAGLQAVLPLPTRALEAKLVTAGVAAGIELGGLGQVGGLPAHSQEAGLVFGFASVTPAEIRRAVAVLAKAWRPVWGLSAR</sequence>
<dbReference type="InterPro" id="IPR036390">
    <property type="entry name" value="WH_DNA-bd_sf"/>
</dbReference>
<dbReference type="EMBL" id="JAJIRN010000003">
    <property type="protein sequence ID" value="MCV2367903.1"/>
    <property type="molecule type" value="Genomic_DNA"/>
</dbReference>
<evidence type="ECO:0000256" key="3">
    <source>
        <dbReference type="ARBA" id="ARBA00023015"/>
    </source>
</evidence>
<keyword evidence="3" id="KW-0805">Transcription regulation</keyword>
<protein>
    <submittedName>
        <fullName evidence="8">PLP-dependent aminotransferase family protein</fullName>
    </submittedName>
</protein>
<feature type="compositionally biased region" description="Low complexity" evidence="6">
    <location>
        <begin position="163"/>
        <end position="173"/>
    </location>
</feature>
<dbReference type="Pfam" id="PF00155">
    <property type="entry name" value="Aminotran_1_2"/>
    <property type="match status" value="1"/>
</dbReference>
<evidence type="ECO:0000256" key="4">
    <source>
        <dbReference type="ARBA" id="ARBA00023125"/>
    </source>
</evidence>
<dbReference type="PANTHER" id="PTHR46577:SF1">
    <property type="entry name" value="HTH-TYPE TRANSCRIPTIONAL REGULATORY PROTEIN GABR"/>
    <property type="match status" value="1"/>
</dbReference>
<dbReference type="CDD" id="cd07377">
    <property type="entry name" value="WHTH_GntR"/>
    <property type="match status" value="1"/>
</dbReference>
<feature type="domain" description="HTH gntR-type" evidence="7">
    <location>
        <begin position="14"/>
        <end position="82"/>
    </location>
</feature>
<dbReference type="Gene3D" id="3.40.640.10">
    <property type="entry name" value="Type I PLP-dependent aspartate aminotransferase-like (Major domain)"/>
    <property type="match status" value="1"/>
</dbReference>
<dbReference type="GO" id="GO:0008483">
    <property type="term" value="F:transaminase activity"/>
    <property type="evidence" value="ECO:0007669"/>
    <property type="project" value="UniProtKB-KW"/>
</dbReference>
<dbReference type="Gene3D" id="1.10.10.10">
    <property type="entry name" value="Winged helix-like DNA-binding domain superfamily/Winged helix DNA-binding domain"/>
    <property type="match status" value="1"/>
</dbReference>
<dbReference type="InterPro" id="IPR004839">
    <property type="entry name" value="Aminotransferase_I/II_large"/>
</dbReference>
<reference evidence="8 9" key="1">
    <citation type="submission" date="2021-11" db="EMBL/GenBank/DDBJ databases">
        <authorList>
            <person name="Liang Q."/>
            <person name="Mou H."/>
            <person name="Liu Z."/>
        </authorList>
    </citation>
    <scope>NUCLEOTIDE SEQUENCE [LARGE SCALE GENOMIC DNA]</scope>
    <source>
        <strain evidence="8 9">CHU3</strain>
    </source>
</reference>
<evidence type="ECO:0000313" key="9">
    <source>
        <dbReference type="Proteomes" id="UP001209701"/>
    </source>
</evidence>
<dbReference type="InterPro" id="IPR051446">
    <property type="entry name" value="HTH_trans_reg/aminotransferase"/>
</dbReference>
<keyword evidence="4" id="KW-0238">DNA-binding</keyword>